<protein>
    <recommendedName>
        <fullName evidence="1">protein-serine/threonine phosphatase</fullName>
        <ecNumber evidence="1">3.1.3.16</ecNumber>
    </recommendedName>
</protein>
<evidence type="ECO:0000256" key="2">
    <source>
        <dbReference type="ARBA" id="ARBA00022801"/>
    </source>
</evidence>
<dbReference type="Pfam" id="PF00481">
    <property type="entry name" value="PP2C"/>
    <property type="match status" value="2"/>
</dbReference>
<gene>
    <name evidence="8" type="primary">Os02g0471500_0</name>
    <name evidence="8" type="ORF">Zm00014a_043732</name>
</gene>
<comment type="caution">
    <text evidence="8">The sequence shown here is derived from an EMBL/GenBank/DDBJ whole genome shotgun (WGS) entry which is preliminary data.</text>
</comment>
<dbReference type="InterPro" id="IPR001932">
    <property type="entry name" value="PPM-type_phosphatase-like_dom"/>
</dbReference>
<sequence>MVAVAAGRRAGGVGGRRRSGCGAGQAQQKLLAIAVAARFAEAVAPPSAEASRAGSGGCCVELLECLLGALSVNAAPPPAQHRRAVHSIRRRRPRGGGSADDRHADAPSGRIAGNGASASAAASLYTMQGRKGVNQDAMVVWENFGSKDDTIFCGVFDGHGPNGHLVAKRVRDLLPVKLSANLGKGECKEISTSDVKSGTTKGVATEHRVEDTDASPGNEENGEYPEFFTALRASFLQAFYVMDRDLKAHRNIDCEFSGTTAVTVIKQGQNLIIGNLGDSRAVLGTRGEHNQLVALQLTVDLKPSIPSMFHFHILPKIKKNESFTGEAERIRQQSGRVFSLPDEPDVVRVWLPTFNSPGLAMARSFGDFCLKKYGIISMPDVFYHRITDKDEFVVLATDGVWDVLSNAEAVSIISNAPSQASAARFLVEKAHRAWRTRYPTSKTDDCAVVCLFLKTVAASTSSSAVTKDSVKNREMSNGKHSLAVKTSTKVPANLVTAKDEWSFVDGSSGCVALPTLPEPTSVVKDSSKD</sequence>
<evidence type="ECO:0000256" key="4">
    <source>
        <dbReference type="ARBA" id="ARBA00047761"/>
    </source>
</evidence>
<dbReference type="InterPro" id="IPR036457">
    <property type="entry name" value="PPM-type-like_dom_sf"/>
</dbReference>
<reference evidence="8 9" key="1">
    <citation type="journal article" date="2018" name="Nat. Genet.">
        <title>Extensive intraspecific gene order and gene structural variations between Mo17 and other maize genomes.</title>
        <authorList>
            <person name="Sun S."/>
            <person name="Zhou Y."/>
            <person name="Chen J."/>
            <person name="Shi J."/>
            <person name="Zhao H."/>
            <person name="Zhao H."/>
            <person name="Song W."/>
            <person name="Zhang M."/>
            <person name="Cui Y."/>
            <person name="Dong X."/>
            <person name="Liu H."/>
            <person name="Ma X."/>
            <person name="Jiao Y."/>
            <person name="Wang B."/>
            <person name="Wei X."/>
            <person name="Stein J.C."/>
            <person name="Glaubitz J.C."/>
            <person name="Lu F."/>
            <person name="Yu G."/>
            <person name="Liang C."/>
            <person name="Fengler K."/>
            <person name="Li B."/>
            <person name="Rafalski A."/>
            <person name="Schnable P.S."/>
            <person name="Ware D.H."/>
            <person name="Buckler E.S."/>
            <person name="Lai J."/>
        </authorList>
    </citation>
    <scope>NUCLEOTIDE SEQUENCE [LARGE SCALE GENOMIC DNA]</scope>
    <source>
        <strain evidence="9">cv. Missouri 17</strain>
        <tissue evidence="8">Seedling</tissue>
    </source>
</reference>
<dbReference type="CDD" id="cd00143">
    <property type="entry name" value="PP2Cc"/>
    <property type="match status" value="1"/>
</dbReference>
<name>A0A3L6DU48_MAIZE</name>
<evidence type="ECO:0000256" key="1">
    <source>
        <dbReference type="ARBA" id="ARBA00013081"/>
    </source>
</evidence>
<evidence type="ECO:0000256" key="6">
    <source>
        <dbReference type="SAM" id="MobiDB-lite"/>
    </source>
</evidence>
<evidence type="ECO:0000259" key="7">
    <source>
        <dbReference type="PROSITE" id="PS51746"/>
    </source>
</evidence>
<feature type="compositionally biased region" description="Basic residues" evidence="6">
    <location>
        <begin position="80"/>
        <end position="94"/>
    </location>
</feature>
<dbReference type="GO" id="GO:0004722">
    <property type="term" value="F:protein serine/threonine phosphatase activity"/>
    <property type="evidence" value="ECO:0007669"/>
    <property type="project" value="UniProtKB-EC"/>
</dbReference>
<dbReference type="PANTHER" id="PTHR47992">
    <property type="entry name" value="PROTEIN PHOSPHATASE"/>
    <property type="match status" value="1"/>
</dbReference>
<feature type="region of interest" description="Disordered" evidence="6">
    <location>
        <begin position="1"/>
        <end position="21"/>
    </location>
</feature>
<comment type="catalytic activity">
    <reaction evidence="4">
        <text>O-phospho-L-seryl-[protein] + H2O = L-seryl-[protein] + phosphate</text>
        <dbReference type="Rhea" id="RHEA:20629"/>
        <dbReference type="Rhea" id="RHEA-COMP:9863"/>
        <dbReference type="Rhea" id="RHEA-COMP:11604"/>
        <dbReference type="ChEBI" id="CHEBI:15377"/>
        <dbReference type="ChEBI" id="CHEBI:29999"/>
        <dbReference type="ChEBI" id="CHEBI:43474"/>
        <dbReference type="ChEBI" id="CHEBI:83421"/>
        <dbReference type="EC" id="3.1.3.16"/>
    </reaction>
</comment>
<feature type="domain" description="PPM-type phosphatase" evidence="7">
    <location>
        <begin position="121"/>
        <end position="453"/>
    </location>
</feature>
<comment type="catalytic activity">
    <reaction evidence="5">
        <text>O-phospho-L-threonyl-[protein] + H2O = L-threonyl-[protein] + phosphate</text>
        <dbReference type="Rhea" id="RHEA:47004"/>
        <dbReference type="Rhea" id="RHEA-COMP:11060"/>
        <dbReference type="Rhea" id="RHEA-COMP:11605"/>
        <dbReference type="ChEBI" id="CHEBI:15377"/>
        <dbReference type="ChEBI" id="CHEBI:30013"/>
        <dbReference type="ChEBI" id="CHEBI:43474"/>
        <dbReference type="ChEBI" id="CHEBI:61977"/>
        <dbReference type="EC" id="3.1.3.16"/>
    </reaction>
</comment>
<dbReference type="Proteomes" id="UP000251960">
    <property type="component" value="Chromosome 8"/>
</dbReference>
<dbReference type="SMART" id="SM00332">
    <property type="entry name" value="PP2Cc"/>
    <property type="match status" value="1"/>
</dbReference>
<evidence type="ECO:0000313" key="8">
    <source>
        <dbReference type="EMBL" id="PWZ12130.1"/>
    </source>
</evidence>
<feature type="region of interest" description="Disordered" evidence="6">
    <location>
        <begin position="78"/>
        <end position="113"/>
    </location>
</feature>
<evidence type="ECO:0000313" key="9">
    <source>
        <dbReference type="Proteomes" id="UP000251960"/>
    </source>
</evidence>
<accession>A0A3L6DU48</accession>
<keyword evidence="2" id="KW-0378">Hydrolase</keyword>
<evidence type="ECO:0000256" key="3">
    <source>
        <dbReference type="ARBA" id="ARBA00022912"/>
    </source>
</evidence>
<proteinExistence type="predicted"/>
<feature type="region of interest" description="Disordered" evidence="6">
    <location>
        <begin position="197"/>
        <end position="222"/>
    </location>
</feature>
<dbReference type="PROSITE" id="PS51746">
    <property type="entry name" value="PPM_2"/>
    <property type="match status" value="1"/>
</dbReference>
<organism evidence="8 9">
    <name type="scientific">Zea mays</name>
    <name type="common">Maize</name>
    <dbReference type="NCBI Taxonomy" id="4577"/>
    <lineage>
        <taxon>Eukaryota</taxon>
        <taxon>Viridiplantae</taxon>
        <taxon>Streptophyta</taxon>
        <taxon>Embryophyta</taxon>
        <taxon>Tracheophyta</taxon>
        <taxon>Spermatophyta</taxon>
        <taxon>Magnoliopsida</taxon>
        <taxon>Liliopsida</taxon>
        <taxon>Poales</taxon>
        <taxon>Poaceae</taxon>
        <taxon>PACMAD clade</taxon>
        <taxon>Panicoideae</taxon>
        <taxon>Andropogonodae</taxon>
        <taxon>Andropogoneae</taxon>
        <taxon>Tripsacinae</taxon>
        <taxon>Zea</taxon>
    </lineage>
</organism>
<evidence type="ECO:0000256" key="5">
    <source>
        <dbReference type="ARBA" id="ARBA00048336"/>
    </source>
</evidence>
<dbReference type="EC" id="3.1.3.16" evidence="1"/>
<dbReference type="EMBL" id="NCVQ01000009">
    <property type="protein sequence ID" value="PWZ12130.1"/>
    <property type="molecule type" value="Genomic_DNA"/>
</dbReference>
<keyword evidence="3" id="KW-0904">Protein phosphatase</keyword>
<dbReference type="SUPFAM" id="SSF81606">
    <property type="entry name" value="PP2C-like"/>
    <property type="match status" value="1"/>
</dbReference>
<dbReference type="AlphaFoldDB" id="A0A3L6DU48"/>
<dbReference type="InterPro" id="IPR015655">
    <property type="entry name" value="PP2C"/>
</dbReference>
<dbReference type="Gene3D" id="3.60.40.10">
    <property type="entry name" value="PPM-type phosphatase domain"/>
    <property type="match status" value="1"/>
</dbReference>
<dbReference type="ExpressionAtlas" id="A0A3L6DU48">
    <property type="expression patterns" value="baseline and differential"/>
</dbReference>